<evidence type="ECO:0000256" key="5">
    <source>
        <dbReference type="ARBA" id="ARBA00022884"/>
    </source>
</evidence>
<dbReference type="EMBL" id="HBIO01014579">
    <property type="protein sequence ID" value="CAE0466418.1"/>
    <property type="molecule type" value="Transcribed_RNA"/>
</dbReference>
<feature type="region of interest" description="Disordered" evidence="6">
    <location>
        <begin position="478"/>
        <end position="602"/>
    </location>
</feature>
<dbReference type="GO" id="GO:0071038">
    <property type="term" value="P:TRAMP-dependent tRNA surveillance pathway"/>
    <property type="evidence" value="ECO:0007669"/>
    <property type="project" value="TreeGrafter"/>
</dbReference>
<dbReference type="GO" id="GO:0000177">
    <property type="term" value="C:cytoplasmic exosome (RNase complex)"/>
    <property type="evidence" value="ECO:0007669"/>
    <property type="project" value="TreeGrafter"/>
</dbReference>
<dbReference type="InterPro" id="IPR050590">
    <property type="entry name" value="Exosome_comp_Rrp42_subfam"/>
</dbReference>
<feature type="compositionally biased region" description="Acidic residues" evidence="6">
    <location>
        <begin position="535"/>
        <end position="546"/>
    </location>
</feature>
<dbReference type="Pfam" id="PF01138">
    <property type="entry name" value="RNase_PH"/>
    <property type="match status" value="1"/>
</dbReference>
<evidence type="ECO:0000256" key="4">
    <source>
        <dbReference type="ARBA" id="ARBA00022490"/>
    </source>
</evidence>
<sequence length="665" mass="70434">MSASTTYTPLRDDTSYRSISNNEQAFLRSCATGVHISTAGGSSNTKKDGNDSSSRSRSQGQGSVLRTDGRQAGESRPIRMSFGRSHNTSECTVQFGATTRVTSAVTCQLVPPPHADRPNDGTIGFSVDLSPMCAMGFEYVQPSTTLTGGGSSGGGGGVGGGGMGNAQDDGQKLLSNRILRILERTLLNGGAIDAEALCVQSGKWVWRLTVDVTVLDHGGNLVDACILSAVAALRHFRKAEVDVEDDDEGMAMAGGADNGNGNVNGHVIAVAGPVVLHSDEKEPTPLPLHHTPLTVTFALYADPSGATTSVSALIDPSHREELVMDGNTTFSFNKYGEMCSLDFPGGCELKPRQLVMCATLGKRKCVELCNILETSLEEADLKAVQERLDRLKLVANNGSNKIGNSALPLPDIAENVPFVERTNYDRDGDLMEVDGAGTVGEDLQKSTAAAIAAAEEESYRIQALDYSLGHVAAKVKENDASKARGGKGSSSGGGGRKGPIFGGSLMAAMLKSANTSGNGGDNNSNNNNNETNNKDDDDEFESDLEQLEIKSKRSKPSSSSSSTRRTKEVDEKAAKRQQSTQTAILSNAMAIDSDDEEETTTLQHEFGTLSSAVAEAAKDQAIKQKSSKTKTRIVKKDEEEDDVDDLAMAIKKKPSKGKKKKKAKK</sequence>
<feature type="region of interest" description="Disordered" evidence="6">
    <location>
        <begin position="37"/>
        <end position="83"/>
    </location>
</feature>
<feature type="compositionally biased region" description="Basic and acidic residues" evidence="6">
    <location>
        <begin position="67"/>
        <end position="77"/>
    </location>
</feature>
<evidence type="ECO:0000313" key="8">
    <source>
        <dbReference type="EMBL" id="CAE0466418.1"/>
    </source>
</evidence>
<keyword evidence="4" id="KW-0963">Cytoplasm</keyword>
<feature type="compositionally biased region" description="Polar residues" evidence="6">
    <location>
        <begin position="576"/>
        <end position="585"/>
    </location>
</feature>
<evidence type="ECO:0000256" key="6">
    <source>
        <dbReference type="SAM" id="MobiDB-lite"/>
    </source>
</evidence>
<evidence type="ECO:0000256" key="1">
    <source>
        <dbReference type="ARBA" id="ARBA00004123"/>
    </source>
</evidence>
<name>A0A7S3Q5H4_9STRA</name>
<comment type="similarity">
    <text evidence="3">Belongs to the RNase PH family.</text>
</comment>
<proteinExistence type="inferred from homology"/>
<protein>
    <recommendedName>
        <fullName evidence="7">Exoribonuclease phosphorolytic domain-containing protein</fullName>
    </recommendedName>
</protein>
<dbReference type="GO" id="GO:0035925">
    <property type="term" value="F:mRNA 3'-UTR AU-rich region binding"/>
    <property type="evidence" value="ECO:0007669"/>
    <property type="project" value="TreeGrafter"/>
</dbReference>
<dbReference type="InterPro" id="IPR001247">
    <property type="entry name" value="ExoRNase_PH_dom1"/>
</dbReference>
<evidence type="ECO:0000256" key="3">
    <source>
        <dbReference type="ARBA" id="ARBA00006678"/>
    </source>
</evidence>
<dbReference type="GO" id="GO:0000467">
    <property type="term" value="P:exonucleolytic trimming to generate mature 3'-end of 5.8S rRNA from tricistronic rRNA transcript (SSU-rRNA, 5.8S rRNA, LSU-rRNA)"/>
    <property type="evidence" value="ECO:0007669"/>
    <property type="project" value="TreeGrafter"/>
</dbReference>
<keyword evidence="5" id="KW-0694">RNA-binding</keyword>
<dbReference type="GO" id="GO:0071035">
    <property type="term" value="P:nuclear polyadenylation-dependent rRNA catabolic process"/>
    <property type="evidence" value="ECO:0007669"/>
    <property type="project" value="TreeGrafter"/>
</dbReference>
<dbReference type="SUPFAM" id="SSF54211">
    <property type="entry name" value="Ribosomal protein S5 domain 2-like"/>
    <property type="match status" value="1"/>
</dbReference>
<dbReference type="AlphaFoldDB" id="A0A7S3Q5H4"/>
<dbReference type="GO" id="GO:0034476">
    <property type="term" value="P:U5 snRNA 3'-end processing"/>
    <property type="evidence" value="ECO:0007669"/>
    <property type="project" value="TreeGrafter"/>
</dbReference>
<accession>A0A7S3Q5H4</accession>
<dbReference type="InterPro" id="IPR027408">
    <property type="entry name" value="PNPase/RNase_PH_dom_sf"/>
</dbReference>
<dbReference type="InterPro" id="IPR020568">
    <property type="entry name" value="Ribosomal_Su5_D2-typ_SF"/>
</dbReference>
<dbReference type="SUPFAM" id="SSF55666">
    <property type="entry name" value="Ribonuclease PH domain 2-like"/>
    <property type="match status" value="1"/>
</dbReference>
<feature type="compositionally biased region" description="Basic and acidic residues" evidence="6">
    <location>
        <begin position="565"/>
        <end position="574"/>
    </location>
</feature>
<feature type="compositionally biased region" description="Low complexity" evidence="6">
    <location>
        <begin position="52"/>
        <end position="63"/>
    </location>
</feature>
<dbReference type="GO" id="GO:0000176">
    <property type="term" value="C:nuclear exosome (RNase complex)"/>
    <property type="evidence" value="ECO:0007669"/>
    <property type="project" value="TreeGrafter"/>
</dbReference>
<evidence type="ECO:0000259" key="7">
    <source>
        <dbReference type="Pfam" id="PF01138"/>
    </source>
</evidence>
<dbReference type="PANTHER" id="PTHR11097">
    <property type="entry name" value="EXOSOME COMPLEX EXONUCLEASE RIBOSOMAL RNA PROCESSING PROTEIN"/>
    <property type="match status" value="1"/>
</dbReference>
<comment type="subcellular location">
    <subcellularLocation>
        <location evidence="2">Cytoplasm</location>
    </subcellularLocation>
    <subcellularLocation>
        <location evidence="1">Nucleus</location>
    </subcellularLocation>
</comment>
<organism evidence="8">
    <name type="scientific">Chaetoceros debilis</name>
    <dbReference type="NCBI Taxonomy" id="122233"/>
    <lineage>
        <taxon>Eukaryota</taxon>
        <taxon>Sar</taxon>
        <taxon>Stramenopiles</taxon>
        <taxon>Ochrophyta</taxon>
        <taxon>Bacillariophyta</taxon>
        <taxon>Coscinodiscophyceae</taxon>
        <taxon>Chaetocerotophycidae</taxon>
        <taxon>Chaetocerotales</taxon>
        <taxon>Chaetocerotaceae</taxon>
        <taxon>Chaetoceros</taxon>
    </lineage>
</organism>
<feature type="region of interest" description="Disordered" evidence="6">
    <location>
        <begin position="646"/>
        <end position="665"/>
    </location>
</feature>
<feature type="region of interest" description="Disordered" evidence="6">
    <location>
        <begin position="618"/>
        <end position="641"/>
    </location>
</feature>
<dbReference type="InterPro" id="IPR036345">
    <property type="entry name" value="ExoRNase_PH_dom2_sf"/>
</dbReference>
<reference evidence="8" key="1">
    <citation type="submission" date="2021-01" db="EMBL/GenBank/DDBJ databases">
        <authorList>
            <person name="Corre E."/>
            <person name="Pelletier E."/>
            <person name="Niang G."/>
            <person name="Scheremetjew M."/>
            <person name="Finn R."/>
            <person name="Kale V."/>
            <person name="Holt S."/>
            <person name="Cochrane G."/>
            <person name="Meng A."/>
            <person name="Brown T."/>
            <person name="Cohen L."/>
        </authorList>
    </citation>
    <scope>NUCLEOTIDE SEQUENCE</scope>
    <source>
        <strain evidence="8">MM31A-1</strain>
    </source>
</reference>
<dbReference type="GO" id="GO:0071028">
    <property type="term" value="P:nuclear mRNA surveillance"/>
    <property type="evidence" value="ECO:0007669"/>
    <property type="project" value="TreeGrafter"/>
</dbReference>
<dbReference type="GO" id="GO:0034473">
    <property type="term" value="P:U1 snRNA 3'-end processing"/>
    <property type="evidence" value="ECO:0007669"/>
    <property type="project" value="TreeGrafter"/>
</dbReference>
<dbReference type="PANTHER" id="PTHR11097:SF14">
    <property type="entry name" value="EXOSOME COMPLEX COMPONENT RRP45"/>
    <property type="match status" value="1"/>
</dbReference>
<dbReference type="InterPro" id="IPR033100">
    <property type="entry name" value="Rrp45"/>
</dbReference>
<evidence type="ECO:0000256" key="2">
    <source>
        <dbReference type="ARBA" id="ARBA00004496"/>
    </source>
</evidence>
<dbReference type="CDD" id="cd11368">
    <property type="entry name" value="RNase_PH_RRP45"/>
    <property type="match status" value="1"/>
</dbReference>
<dbReference type="GO" id="GO:0016075">
    <property type="term" value="P:rRNA catabolic process"/>
    <property type="evidence" value="ECO:0007669"/>
    <property type="project" value="TreeGrafter"/>
</dbReference>
<feature type="compositionally biased region" description="Gly residues" evidence="6">
    <location>
        <begin position="486"/>
        <end position="501"/>
    </location>
</feature>
<dbReference type="GO" id="GO:0034475">
    <property type="term" value="P:U4 snRNA 3'-end processing"/>
    <property type="evidence" value="ECO:0007669"/>
    <property type="project" value="TreeGrafter"/>
</dbReference>
<gene>
    <name evidence="8" type="ORF">CDEB00056_LOCUS11270</name>
</gene>
<feature type="compositionally biased region" description="Low complexity" evidence="6">
    <location>
        <begin position="521"/>
        <end position="531"/>
    </location>
</feature>
<dbReference type="Gene3D" id="3.30.230.70">
    <property type="entry name" value="GHMP Kinase, N-terminal domain"/>
    <property type="match status" value="1"/>
</dbReference>
<feature type="compositionally biased region" description="Basic residues" evidence="6">
    <location>
        <begin position="650"/>
        <end position="665"/>
    </location>
</feature>
<feature type="domain" description="Exoribonuclease phosphorolytic" evidence="7">
    <location>
        <begin position="74"/>
        <end position="237"/>
    </location>
</feature>